<dbReference type="Proteomes" id="UP000814140">
    <property type="component" value="Unassembled WGS sequence"/>
</dbReference>
<dbReference type="EMBL" id="MU277188">
    <property type="protein sequence ID" value="KAI0068343.1"/>
    <property type="molecule type" value="Genomic_DNA"/>
</dbReference>
<organism evidence="1 2">
    <name type="scientific">Artomyces pyxidatus</name>
    <dbReference type="NCBI Taxonomy" id="48021"/>
    <lineage>
        <taxon>Eukaryota</taxon>
        <taxon>Fungi</taxon>
        <taxon>Dikarya</taxon>
        <taxon>Basidiomycota</taxon>
        <taxon>Agaricomycotina</taxon>
        <taxon>Agaricomycetes</taxon>
        <taxon>Russulales</taxon>
        <taxon>Auriscalpiaceae</taxon>
        <taxon>Artomyces</taxon>
    </lineage>
</organism>
<reference evidence="1" key="2">
    <citation type="journal article" date="2022" name="New Phytol.">
        <title>Evolutionary transition to the ectomycorrhizal habit in the genomes of a hyperdiverse lineage of mushroom-forming fungi.</title>
        <authorList>
            <person name="Looney B."/>
            <person name="Miyauchi S."/>
            <person name="Morin E."/>
            <person name="Drula E."/>
            <person name="Courty P.E."/>
            <person name="Kohler A."/>
            <person name="Kuo A."/>
            <person name="LaButti K."/>
            <person name="Pangilinan J."/>
            <person name="Lipzen A."/>
            <person name="Riley R."/>
            <person name="Andreopoulos W."/>
            <person name="He G."/>
            <person name="Johnson J."/>
            <person name="Nolan M."/>
            <person name="Tritt A."/>
            <person name="Barry K.W."/>
            <person name="Grigoriev I.V."/>
            <person name="Nagy L.G."/>
            <person name="Hibbett D."/>
            <person name="Henrissat B."/>
            <person name="Matheny P.B."/>
            <person name="Labbe J."/>
            <person name="Martin F.M."/>
        </authorList>
    </citation>
    <scope>NUCLEOTIDE SEQUENCE</scope>
    <source>
        <strain evidence="1">HHB10654</strain>
    </source>
</reference>
<proteinExistence type="predicted"/>
<reference evidence="1" key="1">
    <citation type="submission" date="2021-03" db="EMBL/GenBank/DDBJ databases">
        <authorList>
            <consortium name="DOE Joint Genome Institute"/>
            <person name="Ahrendt S."/>
            <person name="Looney B.P."/>
            <person name="Miyauchi S."/>
            <person name="Morin E."/>
            <person name="Drula E."/>
            <person name="Courty P.E."/>
            <person name="Chicoki N."/>
            <person name="Fauchery L."/>
            <person name="Kohler A."/>
            <person name="Kuo A."/>
            <person name="Labutti K."/>
            <person name="Pangilinan J."/>
            <person name="Lipzen A."/>
            <person name="Riley R."/>
            <person name="Andreopoulos W."/>
            <person name="He G."/>
            <person name="Johnson J."/>
            <person name="Barry K.W."/>
            <person name="Grigoriev I.V."/>
            <person name="Nagy L."/>
            <person name="Hibbett D."/>
            <person name="Henrissat B."/>
            <person name="Matheny P.B."/>
            <person name="Labbe J."/>
            <person name="Martin F."/>
        </authorList>
    </citation>
    <scope>NUCLEOTIDE SEQUENCE</scope>
    <source>
        <strain evidence="1">HHB10654</strain>
    </source>
</reference>
<gene>
    <name evidence="1" type="ORF">BV25DRAFT_1875787</name>
</gene>
<comment type="caution">
    <text evidence="1">The sequence shown here is derived from an EMBL/GenBank/DDBJ whole genome shotgun (WGS) entry which is preliminary data.</text>
</comment>
<keyword evidence="2" id="KW-1185">Reference proteome</keyword>
<accession>A0ACB8TIR7</accession>
<name>A0ACB8TIR7_9AGAM</name>
<protein>
    <submittedName>
        <fullName evidence="1">Polysaccharide lyase family 8 protein</fullName>
    </submittedName>
</protein>
<sequence>MAALILSILTLLHCAFSYPVTQLSRSTSVSSFSSLSTHLATSATAAPSLSTAPAVTSSAPTSTPSVDPKTLQDLQTVLAERESFIVAGAGDASNITSWLSTLQSNGQWPASEIDYTTGCAAQRANWPASDHWSRVLTMSAAWHGGLSGADQWVKSSTLASAISSAMNFWFAQDFTVPGCLDSGGTSSCPCSTPGLWNTNWFSNVILVPRLVDESCLLFNASLTASQRNSCITMSSRAYDTFYEGNKSYLSGANILDVAKIGIDVALLTTNVTLITEAYGRIHQEVVIEPGIMVDGIKPDGSFGQHGGLLYNGNYGKDYSNDVLELEIDAGGTQFAASTSSQQAFETLIDGDQWMIYRNVLTDVLHWDFSTLPRFISFPVIDAQATGSLNINLTEIQQLGELWSSSTMTDVYNALVKPTSDANAGELFGNRNFYNNDYMVQRGSGYVSTLKMYSTRTKNTECTNSQNPLGFHLADGTLYTYLQGNEYEDIAAAWDWNLVPGTTVDYGATPLNCVNAEWTGLEAFVGGVSTGQIGVAAMRYTNPMTRSLHWQKAWFFLADDTQHVLVSNLSSTTTAPVYSVLDQRRHAGDIHVNGAAVSSSETFAGAMESLWHGGVGYAFDKMSNVGLTLSVGERTGNWSAIGTSTQPPETVDLFAAWIEHKDLAEPVAYTIYPGSDLQTFQSKSRKRQIVTVQNDNDTSAVYDADYDTAAVVFWDAKGGTARFMPFTQDLFTISANGNAAIILQSKTGEVMVSDPSQTLTSLEVHVEIASRRISKTLVFTLPTGGAAGSSVTQKLF</sequence>
<evidence type="ECO:0000313" key="1">
    <source>
        <dbReference type="EMBL" id="KAI0068343.1"/>
    </source>
</evidence>
<keyword evidence="1" id="KW-0456">Lyase</keyword>
<evidence type="ECO:0000313" key="2">
    <source>
        <dbReference type="Proteomes" id="UP000814140"/>
    </source>
</evidence>